<dbReference type="EMBL" id="JACGDE010000001">
    <property type="protein sequence ID" value="MBA6063570.1"/>
    <property type="molecule type" value="Genomic_DNA"/>
</dbReference>
<evidence type="ECO:0000313" key="2">
    <source>
        <dbReference type="Proteomes" id="UP000541770"/>
    </source>
</evidence>
<organism evidence="1 2">
    <name type="scientific">Pseudomonas mosselii</name>
    <dbReference type="NCBI Taxonomy" id="78327"/>
    <lineage>
        <taxon>Bacteria</taxon>
        <taxon>Pseudomonadati</taxon>
        <taxon>Pseudomonadota</taxon>
        <taxon>Gammaproteobacteria</taxon>
        <taxon>Pseudomonadales</taxon>
        <taxon>Pseudomonadaceae</taxon>
        <taxon>Pseudomonas</taxon>
    </lineage>
</organism>
<dbReference type="AlphaFoldDB" id="A0A7W2JR71"/>
<sequence>MRWQAKRNTDDQVIPRCWVSDSGYTVAECRLPHPRYPVTRPGNSLPFAYADSREEVVQVITTDMQAGGAGQ</sequence>
<dbReference type="RefSeq" id="WP_182321914.1">
    <property type="nucleotide sequence ID" value="NZ_JACGDE010000001.1"/>
</dbReference>
<gene>
    <name evidence="1" type="ORF">H4C75_02175</name>
</gene>
<dbReference type="Proteomes" id="UP000541770">
    <property type="component" value="Unassembled WGS sequence"/>
</dbReference>
<comment type="caution">
    <text evidence="1">The sequence shown here is derived from an EMBL/GenBank/DDBJ whole genome shotgun (WGS) entry which is preliminary data.</text>
</comment>
<reference evidence="1 2" key="1">
    <citation type="submission" date="2020-07" db="EMBL/GenBank/DDBJ databases">
        <title>Diversity of carbapenemase encoding genes among Pseudomonas putida group clinical isolates in a tertiary Brazilian hospital.</title>
        <authorList>
            <person name="Alberto-Lei F."/>
            <person name="Nodari C.S."/>
            <person name="Streling A.P."/>
            <person name="Paulino J.T."/>
            <person name="Bessa-Neto F.O."/>
            <person name="Cayo R."/>
            <person name="Gales A.C."/>
        </authorList>
    </citation>
    <scope>NUCLEOTIDE SEQUENCE [LARGE SCALE GENOMIC DNA]</scope>
    <source>
        <strain evidence="1 2">14802</strain>
    </source>
</reference>
<evidence type="ECO:0000313" key="1">
    <source>
        <dbReference type="EMBL" id="MBA6063570.1"/>
    </source>
</evidence>
<proteinExistence type="predicted"/>
<protein>
    <submittedName>
        <fullName evidence="1">Uncharacterized protein</fullName>
    </submittedName>
</protein>
<accession>A0A7W2JR71</accession>
<name>A0A7W2JR71_9PSED</name>